<feature type="compositionally biased region" description="Polar residues" evidence="1">
    <location>
        <begin position="1"/>
        <end position="17"/>
    </location>
</feature>
<reference evidence="3" key="1">
    <citation type="submission" date="2022-11" db="UniProtKB">
        <authorList>
            <consortium name="WormBaseParasite"/>
        </authorList>
    </citation>
    <scope>IDENTIFICATION</scope>
</reference>
<name>A0A914YEJ8_9BILA</name>
<dbReference type="Proteomes" id="UP000887577">
    <property type="component" value="Unplaced"/>
</dbReference>
<sequence length="431" mass="50433">MTFFRTDNNNIDSQQGNTDMDEEDDDDVTIIVKTETDDIDDEESKTLGFAENKCDVIILESDTEEEEENVAFFEEEESSEERDENDDDEIIVLDSDSEDDFEESSENIQSLKDEEELKNDENSNFGYIDNDLEDDVILRIKPEINDDDGDCKYEAEEEENKEQIETSAIVDEIKKPDDFPMFQFLKFIKDVNAHKKDKLLKLKGRPDIVKIAASIPELDKHRDFYMSPGFNTNFNNLFKTAARRKNIYLDHVTTIINRYLTDGESVEYFDGFPKAPSRPINMYISEKADGEQNNIQTIARKRKSFSSGEIDRKPYFEKYVNESKEYIKKIEQYLHQERKNLCESHVVHIQNLISKKEKEIEKAALGESEPVPSRKKSKRQIKTAFDYFKDANPNLYSDYETERRNSKLLKKFNRLEDNVKQIYENIAARNA</sequence>
<accession>A0A914YEJ8</accession>
<organism evidence="2 3">
    <name type="scientific">Panagrolaimus superbus</name>
    <dbReference type="NCBI Taxonomy" id="310955"/>
    <lineage>
        <taxon>Eukaryota</taxon>
        <taxon>Metazoa</taxon>
        <taxon>Ecdysozoa</taxon>
        <taxon>Nematoda</taxon>
        <taxon>Chromadorea</taxon>
        <taxon>Rhabditida</taxon>
        <taxon>Tylenchina</taxon>
        <taxon>Panagrolaimomorpha</taxon>
        <taxon>Panagrolaimoidea</taxon>
        <taxon>Panagrolaimidae</taxon>
        <taxon>Panagrolaimus</taxon>
    </lineage>
</organism>
<feature type="region of interest" description="Disordered" evidence="1">
    <location>
        <begin position="61"/>
        <end position="125"/>
    </location>
</feature>
<dbReference type="AlphaFoldDB" id="A0A914YEJ8"/>
<protein>
    <submittedName>
        <fullName evidence="3">Uncharacterized protein</fullName>
    </submittedName>
</protein>
<evidence type="ECO:0000313" key="3">
    <source>
        <dbReference type="WBParaSite" id="PSU_v2.g17878.t1"/>
    </source>
</evidence>
<feature type="region of interest" description="Disordered" evidence="1">
    <location>
        <begin position="1"/>
        <end position="26"/>
    </location>
</feature>
<feature type="compositionally biased region" description="Acidic residues" evidence="1">
    <location>
        <begin position="61"/>
        <end position="105"/>
    </location>
</feature>
<dbReference type="WBParaSite" id="PSU_v2.g17878.t1">
    <property type="protein sequence ID" value="PSU_v2.g17878.t1"/>
    <property type="gene ID" value="PSU_v2.g17878"/>
</dbReference>
<proteinExistence type="predicted"/>
<evidence type="ECO:0000256" key="1">
    <source>
        <dbReference type="SAM" id="MobiDB-lite"/>
    </source>
</evidence>
<keyword evidence="2" id="KW-1185">Reference proteome</keyword>
<evidence type="ECO:0000313" key="2">
    <source>
        <dbReference type="Proteomes" id="UP000887577"/>
    </source>
</evidence>